<keyword evidence="3" id="KW-0067">ATP-binding</keyword>
<feature type="binding site" evidence="3">
    <location>
        <begin position="14"/>
        <end position="19"/>
    </location>
    <ligand>
        <name>ATP</name>
        <dbReference type="ChEBI" id="CHEBI:30616"/>
    </ligand>
</feature>
<dbReference type="AlphaFoldDB" id="A0A372EK94"/>
<dbReference type="SUPFAM" id="SSF53067">
    <property type="entry name" value="Actin-like ATPase domain"/>
    <property type="match status" value="1"/>
</dbReference>
<dbReference type="EC" id="2.7.1.2" evidence="3"/>
<sequence length="327" mass="34111">MSQRIPSPGGRLLADIGGTNARFAFQSAPGEPLSDVRVLPVARYPGVQDALREYLGGLGPRRVRAAAIAIANPVTGDAVRMTNHDWAFSQRALRAEMGWERLRVLNDFTALALALPVLPASDLRQLGGGDAVPRAARALLGPGTGLGVSGLLPCGADGWVPLEGEGGHVTLPAATPRERLLMDALAARHGRASAERVCSGAGLLDSFRVLCEADGVAVRGVQRAADVTEAALQHGQPQALEALNLFCALLGSVAGNLALTLGARGGVYLGGGIVPRLGAWFDTSPFRARFEDKGRFNGYLRAIPVWVITARESPALLGAARGLDGLD</sequence>
<evidence type="ECO:0000256" key="2">
    <source>
        <dbReference type="ARBA" id="ARBA00022777"/>
    </source>
</evidence>
<comment type="subcellular location">
    <subcellularLocation>
        <location evidence="3">Cytoplasm</location>
    </subcellularLocation>
</comment>
<protein>
    <recommendedName>
        <fullName evidence="3">Glucokinase</fullName>
        <ecNumber evidence="3">2.7.1.2</ecNumber>
    </recommendedName>
    <alternativeName>
        <fullName evidence="3">Glucose kinase</fullName>
    </alternativeName>
</protein>
<dbReference type="Pfam" id="PF02685">
    <property type="entry name" value="Glucokinase"/>
    <property type="match status" value="1"/>
</dbReference>
<dbReference type="Gene3D" id="3.40.367.20">
    <property type="match status" value="1"/>
</dbReference>
<dbReference type="NCBIfam" id="TIGR00749">
    <property type="entry name" value="glk"/>
    <property type="match status" value="1"/>
</dbReference>
<comment type="caution">
    <text evidence="5">The sequence shown here is derived from an EMBL/GenBank/DDBJ whole genome shotgun (WGS) entry which is preliminary data.</text>
</comment>
<evidence type="ECO:0000256" key="4">
    <source>
        <dbReference type="RuleBase" id="RU004046"/>
    </source>
</evidence>
<keyword evidence="1 3" id="KW-0808">Transferase</keyword>
<keyword evidence="2 3" id="KW-0418">Kinase</keyword>
<dbReference type="InterPro" id="IPR003836">
    <property type="entry name" value="Glucokinase"/>
</dbReference>
<dbReference type="InterPro" id="IPR043129">
    <property type="entry name" value="ATPase_NBD"/>
</dbReference>
<evidence type="ECO:0000256" key="3">
    <source>
        <dbReference type="HAMAP-Rule" id="MF_00524"/>
    </source>
</evidence>
<dbReference type="InterPro" id="IPR050201">
    <property type="entry name" value="Bacterial_glucokinase"/>
</dbReference>
<keyword evidence="3" id="KW-0963">Cytoplasm</keyword>
<comment type="similarity">
    <text evidence="3 4">Belongs to the bacterial glucokinase family.</text>
</comment>
<comment type="catalytic activity">
    <reaction evidence="3">
        <text>D-glucose + ATP = D-glucose 6-phosphate + ADP + H(+)</text>
        <dbReference type="Rhea" id="RHEA:17825"/>
        <dbReference type="ChEBI" id="CHEBI:4167"/>
        <dbReference type="ChEBI" id="CHEBI:15378"/>
        <dbReference type="ChEBI" id="CHEBI:30616"/>
        <dbReference type="ChEBI" id="CHEBI:61548"/>
        <dbReference type="ChEBI" id="CHEBI:456216"/>
        <dbReference type="EC" id="2.7.1.2"/>
    </reaction>
</comment>
<dbReference type="Proteomes" id="UP000261931">
    <property type="component" value="Unassembled WGS sequence"/>
</dbReference>
<dbReference type="CDD" id="cd24008">
    <property type="entry name" value="ASKHA_NBD_GLK"/>
    <property type="match status" value="1"/>
</dbReference>
<gene>
    <name evidence="3 5" type="primary">glk</name>
    <name evidence="5" type="ORF">DY262_09515</name>
</gene>
<dbReference type="GO" id="GO:0004340">
    <property type="term" value="F:glucokinase activity"/>
    <property type="evidence" value="ECO:0007669"/>
    <property type="project" value="UniProtKB-UniRule"/>
</dbReference>
<dbReference type="GO" id="GO:0006096">
    <property type="term" value="P:glycolytic process"/>
    <property type="evidence" value="ECO:0007669"/>
    <property type="project" value="UniProtKB-UniRule"/>
</dbReference>
<keyword evidence="3" id="KW-0547">Nucleotide-binding</keyword>
<name>A0A372EK94_9BURK</name>
<dbReference type="PANTHER" id="PTHR47690:SF1">
    <property type="entry name" value="GLUCOKINASE"/>
    <property type="match status" value="1"/>
</dbReference>
<dbReference type="GO" id="GO:0005536">
    <property type="term" value="F:D-glucose binding"/>
    <property type="evidence" value="ECO:0007669"/>
    <property type="project" value="InterPro"/>
</dbReference>
<dbReference type="RefSeq" id="WP_116958680.1">
    <property type="nucleotide sequence ID" value="NZ_QVLS01000005.1"/>
</dbReference>
<dbReference type="PANTHER" id="PTHR47690">
    <property type="entry name" value="GLUCOKINASE"/>
    <property type="match status" value="1"/>
</dbReference>
<dbReference type="HAMAP" id="MF_00524">
    <property type="entry name" value="Glucokinase"/>
    <property type="match status" value="1"/>
</dbReference>
<evidence type="ECO:0000313" key="5">
    <source>
        <dbReference type="EMBL" id="RFP79211.1"/>
    </source>
</evidence>
<keyword evidence="6" id="KW-1185">Reference proteome</keyword>
<dbReference type="GO" id="GO:0005829">
    <property type="term" value="C:cytosol"/>
    <property type="evidence" value="ECO:0007669"/>
    <property type="project" value="TreeGrafter"/>
</dbReference>
<dbReference type="GO" id="GO:0005524">
    <property type="term" value="F:ATP binding"/>
    <property type="evidence" value="ECO:0007669"/>
    <property type="project" value="UniProtKB-UniRule"/>
</dbReference>
<evidence type="ECO:0000313" key="6">
    <source>
        <dbReference type="Proteomes" id="UP000261931"/>
    </source>
</evidence>
<dbReference type="EMBL" id="QVLS01000005">
    <property type="protein sequence ID" value="RFP79211.1"/>
    <property type="molecule type" value="Genomic_DNA"/>
</dbReference>
<organism evidence="5 6">
    <name type="scientific">Hydrogenophaga borbori</name>
    <dbReference type="NCBI Taxonomy" id="2294117"/>
    <lineage>
        <taxon>Bacteria</taxon>
        <taxon>Pseudomonadati</taxon>
        <taxon>Pseudomonadota</taxon>
        <taxon>Betaproteobacteria</taxon>
        <taxon>Burkholderiales</taxon>
        <taxon>Comamonadaceae</taxon>
        <taxon>Hydrogenophaga</taxon>
    </lineage>
</organism>
<reference evidence="5 6" key="1">
    <citation type="submission" date="2018-08" db="EMBL/GenBank/DDBJ databases">
        <title>Hydrogenophaga sp. LA-38 isolated from sludge.</title>
        <authorList>
            <person name="Im W.-T."/>
        </authorList>
    </citation>
    <scope>NUCLEOTIDE SEQUENCE [LARGE SCALE GENOMIC DNA]</scope>
    <source>
        <strain evidence="5 6">LA-38</strain>
    </source>
</reference>
<accession>A0A372EK94</accession>
<proteinExistence type="inferred from homology"/>
<evidence type="ECO:0000256" key="1">
    <source>
        <dbReference type="ARBA" id="ARBA00022679"/>
    </source>
</evidence>
<dbReference type="Gene3D" id="3.30.420.40">
    <property type="match status" value="1"/>
</dbReference>
<keyword evidence="3" id="KW-0324">Glycolysis</keyword>